<sequence>MNEFELLKTLNANVPEPSTQRLAPAYAGLNQAIEAEQANLAKASSNTTKRGIHRPLVRWVMVAAAGAAALTLIGGQIFGQSTPVQAAPVLNAAAASAAASGEPVSESGQFLQITLHKTTQWGLQDHEGNITSGYDERLQILYMPANEEDEWVISAEFELPEGVDPAQPYTQHFSLQEVDEATAASIDEIAVVPTASGKEALAYFDEQYDGGSNSRDEDNFIRITDLLRTGLVPAQTRAALYEALALIPGTVSIPDVTLPNGPTGVGIGRSEVSGTGIFTQIVIDPDTGVLLGERSVDSDGELLSSTYFTHDVVDSSPYFTYFSDEPTP</sequence>
<evidence type="ECO:0008006" key="3">
    <source>
        <dbReference type="Google" id="ProtNLM"/>
    </source>
</evidence>
<gene>
    <name evidence="2" type="ORF">V5R04_11190</name>
</gene>
<keyword evidence="1" id="KW-1133">Transmembrane helix</keyword>
<evidence type="ECO:0000313" key="2">
    <source>
        <dbReference type="EMBL" id="XBH20788.1"/>
    </source>
</evidence>
<dbReference type="EMBL" id="CP146203">
    <property type="protein sequence ID" value="XBH20788.1"/>
    <property type="molecule type" value="Genomic_DNA"/>
</dbReference>
<keyword evidence="1" id="KW-0472">Membrane</keyword>
<organism evidence="2">
    <name type="scientific">Jonesiaceae bacterium BS-20</name>
    <dbReference type="NCBI Taxonomy" id="3120821"/>
    <lineage>
        <taxon>Bacteria</taxon>
        <taxon>Bacillati</taxon>
        <taxon>Actinomycetota</taxon>
        <taxon>Actinomycetes</taxon>
        <taxon>Micrococcales</taxon>
        <taxon>Jonesiaceae</taxon>
    </lineage>
</organism>
<reference evidence="2" key="1">
    <citation type="submission" date="2024-02" db="EMBL/GenBank/DDBJ databases">
        <title>Tomenella chthoni gen. nov. sp. nov., a member of the family Jonesiaceae isolated from bat guano.</title>
        <authorList>
            <person name="Miller S.L."/>
            <person name="King J."/>
            <person name="Sankaranarayanan K."/>
            <person name="Lawson P.A."/>
        </authorList>
    </citation>
    <scope>NUCLEOTIDE SEQUENCE</scope>
    <source>
        <strain evidence="2">BS-20</strain>
    </source>
</reference>
<name>A0AAU7DUY0_9MICO</name>
<accession>A0AAU7DUY0</accession>
<keyword evidence="1" id="KW-0812">Transmembrane</keyword>
<proteinExistence type="predicted"/>
<evidence type="ECO:0000256" key="1">
    <source>
        <dbReference type="SAM" id="Phobius"/>
    </source>
</evidence>
<protein>
    <recommendedName>
        <fullName evidence="3">DUF4179 domain-containing protein</fullName>
    </recommendedName>
</protein>
<feature type="transmembrane region" description="Helical" evidence="1">
    <location>
        <begin position="56"/>
        <end position="78"/>
    </location>
</feature>
<dbReference type="AlphaFoldDB" id="A0AAU7DUY0"/>